<feature type="compositionally biased region" description="Acidic residues" evidence="1">
    <location>
        <begin position="164"/>
        <end position="177"/>
    </location>
</feature>
<dbReference type="InterPro" id="IPR013584">
    <property type="entry name" value="RAP"/>
</dbReference>
<dbReference type="InterPro" id="IPR050870">
    <property type="entry name" value="FAST_kinase"/>
</dbReference>
<dbReference type="Proteomes" id="UP000825729">
    <property type="component" value="Unassembled WGS sequence"/>
</dbReference>
<dbReference type="SMART" id="SM00952">
    <property type="entry name" value="RAP"/>
    <property type="match status" value="1"/>
</dbReference>
<protein>
    <recommendedName>
        <fullName evidence="2">RAP domain-containing protein</fullName>
    </recommendedName>
</protein>
<dbReference type="GO" id="GO:0009507">
    <property type="term" value="C:chloroplast"/>
    <property type="evidence" value="ECO:0007669"/>
    <property type="project" value="TreeGrafter"/>
</dbReference>
<accession>A0AAV7ECC6</accession>
<dbReference type="AlphaFoldDB" id="A0AAV7ECC6"/>
<dbReference type="EMBL" id="JAINDJ010000005">
    <property type="protein sequence ID" value="KAG9446468.1"/>
    <property type="molecule type" value="Genomic_DNA"/>
</dbReference>
<feature type="domain" description="RAP" evidence="2">
    <location>
        <begin position="590"/>
        <end position="648"/>
    </location>
</feature>
<dbReference type="Pfam" id="PF26188">
    <property type="entry name" value="RESC6"/>
    <property type="match status" value="1"/>
</dbReference>
<feature type="region of interest" description="Disordered" evidence="1">
    <location>
        <begin position="135"/>
        <end position="177"/>
    </location>
</feature>
<evidence type="ECO:0000313" key="4">
    <source>
        <dbReference type="Proteomes" id="UP000825729"/>
    </source>
</evidence>
<dbReference type="Pfam" id="PF08373">
    <property type="entry name" value="RAP"/>
    <property type="match status" value="1"/>
</dbReference>
<sequence>MEGILSTFPVQRCVQSINTTENLVRRLPMMKLKSGLCDRVVEFGFSRRLRRICIDTSRNVRVRVKGVEEQEALDTDWEQEFLGEIDPFGFRPPKKKNRQKSKLLEDTEGMDWCVRARKVALDSIEARGLTHVMEKMVGSKKKKKKTKKSPKAKTNTKVNISNGSDDDLEEAEEEEEEDITELRHNVSLMGDGVFEEMKEQNRESFIQKLSEFSGPTNRKQEFWLNKQIIDAQTADEVLEIVADMISAVGKGLSPSPLSPLNLATALHRIAKNMEKVSMLSTHRLAFARQREMSMLVGIAMAALPDCSPQGLSNIAWALSKIGGELLYLSEMDRIAEVAMTKAAEFNAQNVANVAGAFASMRHAAPSLFSELSKRASAIIHNFKEQELTQVLWAFASLNENANHLLDALDKAFQDMAGVSCDMEDLSIALEDSSDEYEQKEIENIEDLLLDVPLEGLALDFSRAQLGSMAWSYAVFGQMERPFFSHVWTTLCNFEEQSISEEFRQDIMFASQVQLANQSLKLEYPHLGLSLTSDLEKQIAYARKTKRFNQKTTSSFQKEVARLLVSVGLKWVREYSVDGYALDAALIDQKIALEIDGPTHFSRNLGTPLGHTMLKRRYITSAGWNVVSVVHQEWEELQGEHEQLEYLRQILEKPLCGSHESNS</sequence>
<dbReference type="GO" id="GO:1901259">
    <property type="term" value="P:chloroplast rRNA processing"/>
    <property type="evidence" value="ECO:0007669"/>
    <property type="project" value="TreeGrafter"/>
</dbReference>
<dbReference type="PROSITE" id="PS51286">
    <property type="entry name" value="RAP"/>
    <property type="match status" value="1"/>
</dbReference>
<dbReference type="PANTHER" id="PTHR21228">
    <property type="entry name" value="FAST LEU-RICH DOMAIN-CONTAINING"/>
    <property type="match status" value="1"/>
</dbReference>
<dbReference type="InterPro" id="IPR058917">
    <property type="entry name" value="RESC6_dom"/>
</dbReference>
<keyword evidence="4" id="KW-1185">Reference proteome</keyword>
<proteinExistence type="predicted"/>
<dbReference type="GO" id="GO:0000963">
    <property type="term" value="P:mitochondrial RNA processing"/>
    <property type="evidence" value="ECO:0007669"/>
    <property type="project" value="TreeGrafter"/>
</dbReference>
<reference evidence="3 4" key="1">
    <citation type="submission" date="2021-07" db="EMBL/GenBank/DDBJ databases">
        <title>The Aristolochia fimbriata genome: insights into angiosperm evolution, floral development and chemical biosynthesis.</title>
        <authorList>
            <person name="Jiao Y."/>
        </authorList>
    </citation>
    <scope>NUCLEOTIDE SEQUENCE [LARGE SCALE GENOMIC DNA]</scope>
    <source>
        <strain evidence="3">IBCAS-2021</strain>
        <tissue evidence="3">Leaf</tissue>
    </source>
</reference>
<name>A0AAV7ECC6_ARIFI</name>
<evidence type="ECO:0000313" key="3">
    <source>
        <dbReference type="EMBL" id="KAG9446468.1"/>
    </source>
</evidence>
<feature type="compositionally biased region" description="Basic residues" evidence="1">
    <location>
        <begin position="138"/>
        <end position="151"/>
    </location>
</feature>
<comment type="caution">
    <text evidence="3">The sequence shown here is derived from an EMBL/GenBank/DDBJ whole genome shotgun (WGS) entry which is preliminary data.</text>
</comment>
<dbReference type="GO" id="GO:0003723">
    <property type="term" value="F:RNA binding"/>
    <property type="evidence" value="ECO:0007669"/>
    <property type="project" value="TreeGrafter"/>
</dbReference>
<organism evidence="3 4">
    <name type="scientific">Aristolochia fimbriata</name>
    <name type="common">White veined hardy Dutchman's pipe vine</name>
    <dbReference type="NCBI Taxonomy" id="158543"/>
    <lineage>
        <taxon>Eukaryota</taxon>
        <taxon>Viridiplantae</taxon>
        <taxon>Streptophyta</taxon>
        <taxon>Embryophyta</taxon>
        <taxon>Tracheophyta</taxon>
        <taxon>Spermatophyta</taxon>
        <taxon>Magnoliopsida</taxon>
        <taxon>Magnoliidae</taxon>
        <taxon>Piperales</taxon>
        <taxon>Aristolochiaceae</taxon>
        <taxon>Aristolochia</taxon>
    </lineage>
</organism>
<gene>
    <name evidence="3" type="ORF">H6P81_012596</name>
</gene>
<dbReference type="Gene3D" id="3.40.960.10">
    <property type="entry name" value="VSR Endonuclease"/>
    <property type="match status" value="1"/>
</dbReference>
<dbReference type="GO" id="GO:0035770">
    <property type="term" value="C:ribonucleoprotein granule"/>
    <property type="evidence" value="ECO:0007669"/>
    <property type="project" value="TreeGrafter"/>
</dbReference>
<dbReference type="GO" id="GO:0005759">
    <property type="term" value="C:mitochondrial matrix"/>
    <property type="evidence" value="ECO:0007669"/>
    <property type="project" value="TreeGrafter"/>
</dbReference>
<dbReference type="PANTHER" id="PTHR21228:SF40">
    <property type="entry name" value="LD45607P"/>
    <property type="match status" value="1"/>
</dbReference>
<evidence type="ECO:0000259" key="2">
    <source>
        <dbReference type="PROSITE" id="PS51286"/>
    </source>
</evidence>
<dbReference type="GO" id="GO:0044528">
    <property type="term" value="P:regulation of mitochondrial mRNA stability"/>
    <property type="evidence" value="ECO:0007669"/>
    <property type="project" value="TreeGrafter"/>
</dbReference>
<evidence type="ECO:0000256" key="1">
    <source>
        <dbReference type="SAM" id="MobiDB-lite"/>
    </source>
</evidence>